<dbReference type="STRING" id="981085.W9QQQ9"/>
<dbReference type="EMBL" id="KE343582">
    <property type="protein sequence ID" value="EXB36453.1"/>
    <property type="molecule type" value="Genomic_DNA"/>
</dbReference>
<dbReference type="Proteomes" id="UP000030645">
    <property type="component" value="Unassembled WGS sequence"/>
</dbReference>
<dbReference type="InterPro" id="IPR003425">
    <property type="entry name" value="CCB3/YggT"/>
</dbReference>
<dbReference type="GO" id="GO:0009507">
    <property type="term" value="C:chloroplast"/>
    <property type="evidence" value="ECO:0007669"/>
    <property type="project" value="TreeGrafter"/>
</dbReference>
<dbReference type="GO" id="GO:0016020">
    <property type="term" value="C:membrane"/>
    <property type="evidence" value="ECO:0007669"/>
    <property type="project" value="InterPro"/>
</dbReference>
<keyword evidence="3" id="KW-1185">Reference proteome</keyword>
<dbReference type="PANTHER" id="PTHR33219">
    <property type="entry name" value="YLMG HOMOLOG PROTEIN 2, CHLOROPLASTIC"/>
    <property type="match status" value="1"/>
</dbReference>
<protein>
    <submittedName>
        <fullName evidence="2">Uncharacterized protein</fullName>
    </submittedName>
</protein>
<feature type="region of interest" description="Disordered" evidence="1">
    <location>
        <begin position="205"/>
        <end position="229"/>
    </location>
</feature>
<name>W9QQQ9_9ROSA</name>
<organism evidence="2 3">
    <name type="scientific">Morus notabilis</name>
    <dbReference type="NCBI Taxonomy" id="981085"/>
    <lineage>
        <taxon>Eukaryota</taxon>
        <taxon>Viridiplantae</taxon>
        <taxon>Streptophyta</taxon>
        <taxon>Embryophyta</taxon>
        <taxon>Tracheophyta</taxon>
        <taxon>Spermatophyta</taxon>
        <taxon>Magnoliopsida</taxon>
        <taxon>eudicotyledons</taxon>
        <taxon>Gunneridae</taxon>
        <taxon>Pentapetalae</taxon>
        <taxon>rosids</taxon>
        <taxon>fabids</taxon>
        <taxon>Rosales</taxon>
        <taxon>Moraceae</taxon>
        <taxon>Moreae</taxon>
        <taxon>Morus</taxon>
    </lineage>
</organism>
<proteinExistence type="predicted"/>
<evidence type="ECO:0000313" key="3">
    <source>
        <dbReference type="Proteomes" id="UP000030645"/>
    </source>
</evidence>
<dbReference type="GO" id="GO:0010020">
    <property type="term" value="P:chloroplast fission"/>
    <property type="evidence" value="ECO:0007669"/>
    <property type="project" value="TreeGrafter"/>
</dbReference>
<gene>
    <name evidence="2" type="ORF">L484_010021</name>
</gene>
<dbReference type="PANTHER" id="PTHR33219:SF10">
    <property type="entry name" value="OS07G0185300 PROTEIN"/>
    <property type="match status" value="1"/>
</dbReference>
<sequence length="256" mass="26481">MGLMATSTCSAMASQALFLQPHHNFNPKSFSLFPNSPKPLPSSLSFSDRAPAISLSVSLSSPSPRMRSIRAVSQTAPIPLKSKSPNSSTNPNPHHPLTALFAVAVAIVRMLSSSIPAVVGVSQSLGHAVGPAFFAAVRDRQSAYLNTPLTVVAAGLAKWLDIYSGVLMVRVLPTSLGIASPSPPSATSAILISISSETLSLRFSTPSTSAHSSPSPSSAPSAPSSATAEESSNLLFRLLNNKTAPFSDPGLFSSSN</sequence>
<dbReference type="AlphaFoldDB" id="W9QQQ9"/>
<accession>W9QQQ9</accession>
<reference evidence="3" key="1">
    <citation type="submission" date="2013-01" db="EMBL/GenBank/DDBJ databases">
        <title>Draft Genome Sequence of a Mulberry Tree, Morus notabilis C.K. Schneid.</title>
        <authorList>
            <person name="He N."/>
            <person name="Zhao S."/>
        </authorList>
    </citation>
    <scope>NUCLEOTIDE SEQUENCE</scope>
</reference>
<evidence type="ECO:0000256" key="1">
    <source>
        <dbReference type="SAM" id="MobiDB-lite"/>
    </source>
</evidence>
<evidence type="ECO:0000313" key="2">
    <source>
        <dbReference type="EMBL" id="EXB36453.1"/>
    </source>
</evidence>